<name>R7Q4C1_CHOCR</name>
<proteinExistence type="predicted"/>
<dbReference type="KEGG" id="ccp:CHC_T00007585001"/>
<keyword evidence="1" id="KW-1133">Transmembrane helix</keyword>
<evidence type="ECO:0000256" key="1">
    <source>
        <dbReference type="SAM" id="Phobius"/>
    </source>
</evidence>
<reference evidence="3" key="1">
    <citation type="journal article" date="2013" name="Proc. Natl. Acad. Sci. U.S.A.">
        <title>Genome structure and metabolic features in the red seaweed Chondrus crispus shed light on evolution of the Archaeplastida.</title>
        <authorList>
            <person name="Collen J."/>
            <person name="Porcel B."/>
            <person name="Carre W."/>
            <person name="Ball S.G."/>
            <person name="Chaparro C."/>
            <person name="Tonon T."/>
            <person name="Barbeyron T."/>
            <person name="Michel G."/>
            <person name="Noel B."/>
            <person name="Valentin K."/>
            <person name="Elias M."/>
            <person name="Artiguenave F."/>
            <person name="Arun A."/>
            <person name="Aury J.M."/>
            <person name="Barbosa-Neto J.F."/>
            <person name="Bothwell J.H."/>
            <person name="Bouget F.Y."/>
            <person name="Brillet L."/>
            <person name="Cabello-Hurtado F."/>
            <person name="Capella-Gutierrez S."/>
            <person name="Charrier B."/>
            <person name="Cladiere L."/>
            <person name="Cock J.M."/>
            <person name="Coelho S.M."/>
            <person name="Colleoni C."/>
            <person name="Czjzek M."/>
            <person name="Da Silva C."/>
            <person name="Delage L."/>
            <person name="Denoeud F."/>
            <person name="Deschamps P."/>
            <person name="Dittami S.M."/>
            <person name="Gabaldon T."/>
            <person name="Gachon C.M."/>
            <person name="Groisillier A."/>
            <person name="Herve C."/>
            <person name="Jabbari K."/>
            <person name="Katinka M."/>
            <person name="Kloareg B."/>
            <person name="Kowalczyk N."/>
            <person name="Labadie K."/>
            <person name="Leblanc C."/>
            <person name="Lopez P.J."/>
            <person name="McLachlan D.H."/>
            <person name="Meslet-Cladiere L."/>
            <person name="Moustafa A."/>
            <person name="Nehr Z."/>
            <person name="Nyvall Collen P."/>
            <person name="Panaud O."/>
            <person name="Partensky F."/>
            <person name="Poulain J."/>
            <person name="Rensing S.A."/>
            <person name="Rousvoal S."/>
            <person name="Samson G."/>
            <person name="Symeonidi A."/>
            <person name="Weissenbach J."/>
            <person name="Zambounis A."/>
            <person name="Wincker P."/>
            <person name="Boyen C."/>
        </authorList>
    </citation>
    <scope>NUCLEOTIDE SEQUENCE [LARGE SCALE GENOMIC DNA]</scope>
    <source>
        <strain evidence="3">cv. Stackhouse</strain>
    </source>
</reference>
<dbReference type="GeneID" id="17319583"/>
<keyword evidence="1" id="KW-0812">Transmembrane</keyword>
<dbReference type="AlphaFoldDB" id="R7Q4C1"/>
<dbReference type="Proteomes" id="UP000012073">
    <property type="component" value="Unassembled WGS sequence"/>
</dbReference>
<evidence type="ECO:0008006" key="4">
    <source>
        <dbReference type="Google" id="ProtNLM"/>
    </source>
</evidence>
<dbReference type="EMBL" id="HG001460">
    <property type="protein sequence ID" value="CDF32201.1"/>
    <property type="molecule type" value="Genomic_DNA"/>
</dbReference>
<evidence type="ECO:0000313" key="3">
    <source>
        <dbReference type="Proteomes" id="UP000012073"/>
    </source>
</evidence>
<organism evidence="2 3">
    <name type="scientific">Chondrus crispus</name>
    <name type="common">Carrageen Irish moss</name>
    <name type="synonym">Polymorpha crispa</name>
    <dbReference type="NCBI Taxonomy" id="2769"/>
    <lineage>
        <taxon>Eukaryota</taxon>
        <taxon>Rhodophyta</taxon>
        <taxon>Florideophyceae</taxon>
        <taxon>Rhodymeniophycidae</taxon>
        <taxon>Gigartinales</taxon>
        <taxon>Gigartinaceae</taxon>
        <taxon>Chondrus</taxon>
    </lineage>
</organism>
<dbReference type="Gramene" id="CDF32201">
    <property type="protein sequence ID" value="CDF32201"/>
    <property type="gene ID" value="CHC_T00007585001"/>
</dbReference>
<feature type="transmembrane region" description="Helical" evidence="1">
    <location>
        <begin position="6"/>
        <end position="29"/>
    </location>
</feature>
<evidence type="ECO:0000313" key="2">
    <source>
        <dbReference type="EMBL" id="CDF32201.1"/>
    </source>
</evidence>
<sequence>MNIDIFLFYLFSIFALMSSLMVIGLTNAVHSVRLFIFHQMF</sequence>
<keyword evidence="1" id="KW-0472">Membrane</keyword>
<protein>
    <recommendedName>
        <fullName evidence="4">NADH dehydrogenase subunit 6</fullName>
    </recommendedName>
</protein>
<accession>R7Q4C1</accession>
<gene>
    <name evidence="2" type="ORF">CHC_T00007585001</name>
</gene>
<dbReference type="RefSeq" id="XP_005711866.1">
    <property type="nucleotide sequence ID" value="XM_005711809.1"/>
</dbReference>
<keyword evidence="3" id="KW-1185">Reference proteome</keyword>